<reference evidence="3" key="1">
    <citation type="submission" date="2025-08" db="UniProtKB">
        <authorList>
            <consortium name="RefSeq"/>
        </authorList>
    </citation>
    <scope>IDENTIFICATION</scope>
    <source>
        <tissue evidence="3">Gonad</tissue>
    </source>
</reference>
<dbReference type="RefSeq" id="XP_019636797.1">
    <property type="nucleotide sequence ID" value="XM_019781238.1"/>
</dbReference>
<gene>
    <name evidence="3" type="primary">LOC109479284</name>
</gene>
<protein>
    <submittedName>
        <fullName evidence="3">Uncharacterized protein LOC109479284</fullName>
    </submittedName>
</protein>
<dbReference type="KEGG" id="bbel:109479284"/>
<keyword evidence="2" id="KW-1185">Reference proteome</keyword>
<feature type="compositionally biased region" description="Basic and acidic residues" evidence="1">
    <location>
        <begin position="139"/>
        <end position="154"/>
    </location>
</feature>
<dbReference type="GeneID" id="109479284"/>
<proteinExistence type="predicted"/>
<evidence type="ECO:0000313" key="3">
    <source>
        <dbReference type="RefSeq" id="XP_019636797.1"/>
    </source>
</evidence>
<dbReference type="OrthoDB" id="10276750at2759"/>
<organism evidence="2 3">
    <name type="scientific">Branchiostoma belcheri</name>
    <name type="common">Amphioxus</name>
    <dbReference type="NCBI Taxonomy" id="7741"/>
    <lineage>
        <taxon>Eukaryota</taxon>
        <taxon>Metazoa</taxon>
        <taxon>Chordata</taxon>
        <taxon>Cephalochordata</taxon>
        <taxon>Leptocardii</taxon>
        <taxon>Amphioxiformes</taxon>
        <taxon>Branchiostomatidae</taxon>
        <taxon>Branchiostoma</taxon>
    </lineage>
</organism>
<evidence type="ECO:0000313" key="2">
    <source>
        <dbReference type="Proteomes" id="UP000515135"/>
    </source>
</evidence>
<feature type="compositionally biased region" description="Basic and acidic residues" evidence="1">
    <location>
        <begin position="119"/>
        <end position="129"/>
    </location>
</feature>
<feature type="compositionally biased region" description="Basic and acidic residues" evidence="1">
    <location>
        <begin position="48"/>
        <end position="59"/>
    </location>
</feature>
<dbReference type="Proteomes" id="UP000515135">
    <property type="component" value="Unplaced"/>
</dbReference>
<evidence type="ECO:0000256" key="1">
    <source>
        <dbReference type="SAM" id="MobiDB-lite"/>
    </source>
</evidence>
<sequence>MENSGDYLIDISNQLAEINENLLEVIGTIKSITKSQLEVRANVEKLKNVTEDQDPKPDGDSSSTTCKFPKMENGGDYLIDISNQLAEISENLLEVMEAIKSITIFQLEIRANVEKLKNVTEDQDPKPDGDSSSTTCKFPKNERKTEDQDPKPDGDSSPTACKFPKLDASLSSTSK</sequence>
<name>A0A6P5A0S6_BRABE</name>
<feature type="region of interest" description="Disordered" evidence="1">
    <location>
        <begin position="48"/>
        <end position="69"/>
    </location>
</feature>
<accession>A0A6P5A0S6</accession>
<dbReference type="AlphaFoldDB" id="A0A6P5A0S6"/>
<feature type="region of interest" description="Disordered" evidence="1">
    <location>
        <begin position="119"/>
        <end position="175"/>
    </location>
</feature>